<protein>
    <submittedName>
        <fullName evidence="2">Uncharacterized protein</fullName>
    </submittedName>
</protein>
<dbReference type="Proteomes" id="UP001338125">
    <property type="component" value="Unassembled WGS sequence"/>
</dbReference>
<feature type="transmembrane region" description="Helical" evidence="1">
    <location>
        <begin position="38"/>
        <end position="59"/>
    </location>
</feature>
<evidence type="ECO:0000313" key="3">
    <source>
        <dbReference type="Proteomes" id="UP001338125"/>
    </source>
</evidence>
<evidence type="ECO:0000256" key="1">
    <source>
        <dbReference type="SAM" id="Phobius"/>
    </source>
</evidence>
<name>A0ABR0T3V2_9HYPO</name>
<keyword evidence="1" id="KW-0472">Membrane</keyword>
<feature type="transmembrane region" description="Helical" evidence="1">
    <location>
        <begin position="111"/>
        <end position="130"/>
    </location>
</feature>
<accession>A0ABR0T3V2</accession>
<keyword evidence="3" id="KW-1185">Reference proteome</keyword>
<evidence type="ECO:0000313" key="2">
    <source>
        <dbReference type="EMBL" id="KAK5998792.1"/>
    </source>
</evidence>
<feature type="transmembrane region" description="Helical" evidence="1">
    <location>
        <begin position="210"/>
        <end position="231"/>
    </location>
</feature>
<proteinExistence type="predicted"/>
<organism evidence="2 3">
    <name type="scientific">Cladobotryum mycophilum</name>
    <dbReference type="NCBI Taxonomy" id="491253"/>
    <lineage>
        <taxon>Eukaryota</taxon>
        <taxon>Fungi</taxon>
        <taxon>Dikarya</taxon>
        <taxon>Ascomycota</taxon>
        <taxon>Pezizomycotina</taxon>
        <taxon>Sordariomycetes</taxon>
        <taxon>Hypocreomycetidae</taxon>
        <taxon>Hypocreales</taxon>
        <taxon>Hypocreaceae</taxon>
        <taxon>Cladobotryum</taxon>
    </lineage>
</organism>
<gene>
    <name evidence="2" type="ORF">PT974_01175</name>
</gene>
<feature type="transmembrane region" description="Helical" evidence="1">
    <location>
        <begin position="79"/>
        <end position="99"/>
    </location>
</feature>
<keyword evidence="1" id="KW-0812">Transmembrane</keyword>
<feature type="transmembrane region" description="Helical" evidence="1">
    <location>
        <begin position="150"/>
        <end position="174"/>
    </location>
</feature>
<sequence>MANGTQQIKEETNNTSNAHRPGSVLLFFDLADCRVLKFWLIELAGAASFVFWLGVTSYLPQLHHISASTIIESRIDDVHSSSALGLIAAIDAFAVVFSFNRILIDRFHYAVSLRMMLLASTISFGVWLWNKDGTNIVSQHPVGCLLLGSSFYMSIPPQWSSIIPVVHVGFEAIFLSMMKAARTSRYIVLSSAVLQATICAHWGMAPLAKALLLTISPLAFLGLMLSGRLLLDIHLGTMFRSSPELQWARKRSLISTHKLVIICAGMLVLEKIGLRVVTYVRLIVVPLFFGLSSAGFLAPAAYVVSFGKIKMVRV</sequence>
<feature type="transmembrane region" description="Helical" evidence="1">
    <location>
        <begin position="186"/>
        <end position="204"/>
    </location>
</feature>
<keyword evidence="1" id="KW-1133">Transmembrane helix</keyword>
<comment type="caution">
    <text evidence="2">The sequence shown here is derived from an EMBL/GenBank/DDBJ whole genome shotgun (WGS) entry which is preliminary data.</text>
</comment>
<feature type="transmembrane region" description="Helical" evidence="1">
    <location>
        <begin position="283"/>
        <end position="304"/>
    </location>
</feature>
<dbReference type="EMBL" id="JAVFKD010000001">
    <property type="protein sequence ID" value="KAK5998792.1"/>
    <property type="molecule type" value="Genomic_DNA"/>
</dbReference>
<reference evidence="2 3" key="1">
    <citation type="submission" date="2024-01" db="EMBL/GenBank/DDBJ databases">
        <title>Complete genome of Cladobotryum mycophilum ATHUM6906.</title>
        <authorList>
            <person name="Christinaki A.C."/>
            <person name="Myridakis A.I."/>
            <person name="Kouvelis V.N."/>
        </authorList>
    </citation>
    <scope>NUCLEOTIDE SEQUENCE [LARGE SCALE GENOMIC DNA]</scope>
    <source>
        <strain evidence="2 3">ATHUM6906</strain>
    </source>
</reference>